<feature type="non-terminal residue" evidence="2">
    <location>
        <position position="168"/>
    </location>
</feature>
<name>A0AAV5VC23_9BILA</name>
<organism evidence="2 3">
    <name type="scientific">Pristionchus fissidentatus</name>
    <dbReference type="NCBI Taxonomy" id="1538716"/>
    <lineage>
        <taxon>Eukaryota</taxon>
        <taxon>Metazoa</taxon>
        <taxon>Ecdysozoa</taxon>
        <taxon>Nematoda</taxon>
        <taxon>Chromadorea</taxon>
        <taxon>Rhabditida</taxon>
        <taxon>Rhabditina</taxon>
        <taxon>Diplogasteromorpha</taxon>
        <taxon>Diplogasteroidea</taxon>
        <taxon>Neodiplogasteridae</taxon>
        <taxon>Pristionchus</taxon>
    </lineage>
</organism>
<proteinExistence type="predicted"/>
<evidence type="ECO:0000313" key="2">
    <source>
        <dbReference type="EMBL" id="GMT15747.1"/>
    </source>
</evidence>
<feature type="non-terminal residue" evidence="2">
    <location>
        <position position="1"/>
    </location>
</feature>
<protein>
    <submittedName>
        <fullName evidence="2">Uncharacterized protein</fullName>
    </submittedName>
</protein>
<dbReference type="Proteomes" id="UP001432322">
    <property type="component" value="Unassembled WGS sequence"/>
</dbReference>
<reference evidence="2" key="1">
    <citation type="submission" date="2023-10" db="EMBL/GenBank/DDBJ databases">
        <title>Genome assembly of Pristionchus species.</title>
        <authorList>
            <person name="Yoshida K."/>
            <person name="Sommer R.J."/>
        </authorList>
    </citation>
    <scope>NUCLEOTIDE SEQUENCE</scope>
    <source>
        <strain evidence="2">RS5133</strain>
    </source>
</reference>
<evidence type="ECO:0000313" key="3">
    <source>
        <dbReference type="Proteomes" id="UP001432322"/>
    </source>
</evidence>
<evidence type="ECO:0000256" key="1">
    <source>
        <dbReference type="SAM" id="Coils"/>
    </source>
</evidence>
<gene>
    <name evidence="2" type="ORF">PFISCL1PPCAC_7044</name>
</gene>
<feature type="coiled-coil region" evidence="1">
    <location>
        <begin position="127"/>
        <end position="168"/>
    </location>
</feature>
<accession>A0AAV5VC23</accession>
<keyword evidence="3" id="KW-1185">Reference proteome</keyword>
<sequence length="168" mass="19933">VRRMREDLKEDEKCYAHRMQFLEKSLSDVALARDHNERVKQRFHAVAATAKQVLLPLSLQQQQIPGRQQPGLEQLQIQLHLQHEQEHRIQVQLVLFAVQTLLLWQQRENQAREAQHAAQLQARDRDLETLQTEMQMREATIMELETKNAELKEELATLKQKNRRTLMM</sequence>
<dbReference type="AlphaFoldDB" id="A0AAV5VC23"/>
<dbReference type="EMBL" id="BTSY01000002">
    <property type="protein sequence ID" value="GMT15747.1"/>
    <property type="molecule type" value="Genomic_DNA"/>
</dbReference>
<keyword evidence="1" id="KW-0175">Coiled coil</keyword>
<comment type="caution">
    <text evidence="2">The sequence shown here is derived from an EMBL/GenBank/DDBJ whole genome shotgun (WGS) entry which is preliminary data.</text>
</comment>